<evidence type="ECO:0000313" key="2">
    <source>
        <dbReference type="Proteomes" id="UP000220397"/>
    </source>
</evidence>
<dbReference type="Proteomes" id="UP000220397">
    <property type="component" value="Unassembled WGS sequence"/>
</dbReference>
<dbReference type="AlphaFoldDB" id="A0A9X6SHT1"/>
<proteinExistence type="predicted"/>
<evidence type="ECO:0000313" key="1">
    <source>
        <dbReference type="EMBL" id="PFB10374.1"/>
    </source>
</evidence>
<organism evidence="1 2">
    <name type="scientific">Bacillus thuringiensis</name>
    <dbReference type="NCBI Taxonomy" id="1428"/>
    <lineage>
        <taxon>Bacteria</taxon>
        <taxon>Bacillati</taxon>
        <taxon>Bacillota</taxon>
        <taxon>Bacilli</taxon>
        <taxon>Bacillales</taxon>
        <taxon>Bacillaceae</taxon>
        <taxon>Bacillus</taxon>
        <taxon>Bacillus cereus group</taxon>
    </lineage>
</organism>
<dbReference type="EMBL" id="NTUS01000005">
    <property type="protein sequence ID" value="PFB10374.1"/>
    <property type="molecule type" value="Genomic_DNA"/>
</dbReference>
<dbReference type="RefSeq" id="WP_097807800.1">
    <property type="nucleotide sequence ID" value="NZ_NTRM01000027.1"/>
</dbReference>
<name>A0A9X6SHT1_BACTU</name>
<gene>
    <name evidence="1" type="ORF">CN398_00780</name>
</gene>
<comment type="caution">
    <text evidence="1">The sequence shown here is derived from an EMBL/GenBank/DDBJ whole genome shotgun (WGS) entry which is preliminary data.</text>
</comment>
<sequence length="134" mass="15262">MAITLNNKNFEQRKLGIRDVFAFSRIVNKMDIKDQFKDLAIRGAQISTGTLPEGVNPDEAQMELGVDMMYTLFTNLGNAEMEFFEWLAGLYGTTAAYIMDYLDDQIDLLVSDFMENPGKEGFLRTVRNLMELAK</sequence>
<accession>A0A9X6SHT1</accession>
<reference evidence="1 2" key="1">
    <citation type="submission" date="2017-09" db="EMBL/GenBank/DDBJ databases">
        <title>Large-scale bioinformatics analysis of Bacillus genomes uncovers conserved roles of natural products in bacterial physiology.</title>
        <authorList>
            <consortium name="Agbiome Team Llc"/>
            <person name="Bleich R.M."/>
            <person name="Kirk G.J."/>
            <person name="Santa Maria K.C."/>
            <person name="Allen S.E."/>
            <person name="Farag S."/>
            <person name="Shank E.A."/>
            <person name="Bowers A."/>
        </authorList>
    </citation>
    <scope>NUCLEOTIDE SEQUENCE [LARGE SCALE GENOMIC DNA]</scope>
    <source>
        <strain evidence="1 2">AFS015413</strain>
    </source>
</reference>
<protein>
    <submittedName>
        <fullName evidence="1">Uncharacterized protein</fullName>
    </submittedName>
</protein>